<feature type="region of interest" description="Disordered" evidence="1">
    <location>
        <begin position="233"/>
        <end position="254"/>
    </location>
</feature>
<feature type="compositionally biased region" description="Acidic residues" evidence="1">
    <location>
        <begin position="244"/>
        <end position="254"/>
    </location>
</feature>
<comment type="caution">
    <text evidence="2">The sequence shown here is derived from an EMBL/GenBank/DDBJ whole genome shotgun (WGS) entry which is preliminary data.</text>
</comment>
<dbReference type="RefSeq" id="WP_104439316.1">
    <property type="nucleotide sequence ID" value="NZ_PTJA01000016.1"/>
</dbReference>
<name>A0A2S6HJA6_9FIRM</name>
<dbReference type="AlphaFoldDB" id="A0A2S6HJA6"/>
<evidence type="ECO:0000313" key="2">
    <source>
        <dbReference type="EMBL" id="PPK77552.1"/>
    </source>
</evidence>
<reference evidence="2 3" key="1">
    <citation type="submission" date="2018-02" db="EMBL/GenBank/DDBJ databases">
        <title>Genomic Encyclopedia of Archaeal and Bacterial Type Strains, Phase II (KMG-II): from individual species to whole genera.</title>
        <authorList>
            <person name="Goeker M."/>
        </authorList>
    </citation>
    <scope>NUCLEOTIDE SEQUENCE [LARGE SCALE GENOMIC DNA]</scope>
    <source>
        <strain evidence="2 3">DSM 3808</strain>
    </source>
</reference>
<dbReference type="Proteomes" id="UP000237749">
    <property type="component" value="Unassembled WGS sequence"/>
</dbReference>
<keyword evidence="3" id="KW-1185">Reference proteome</keyword>
<dbReference type="EMBL" id="PTJA01000016">
    <property type="protein sequence ID" value="PPK77552.1"/>
    <property type="molecule type" value="Genomic_DNA"/>
</dbReference>
<dbReference type="OrthoDB" id="1007147at2"/>
<gene>
    <name evidence="2" type="ORF">BXY41_11691</name>
</gene>
<proteinExistence type="predicted"/>
<feature type="compositionally biased region" description="Basic and acidic residues" evidence="1">
    <location>
        <begin position="125"/>
        <end position="135"/>
    </location>
</feature>
<accession>A0A2S6HJA6</accession>
<evidence type="ECO:0000313" key="3">
    <source>
        <dbReference type="Proteomes" id="UP000237749"/>
    </source>
</evidence>
<sequence length="254" mass="29543">MTHSFDSEIAGEYGILEAVLLNHIYYWIEKNRANEQNFYDGNYWTYNSTRAFNELFPYVSERQIKNALKHLREEEIIITGNYNENAYDRTLWYALSEKGLSIVQKRPMEETKSSNGKGDNVRPIPDIKPDNKPNIEPDNNTVSNDTVRSTDVQRVVDAWNSLPAVKHISRLVPESQRHEWLKVRIRDYGIDDVLKAIDNIRYSPFLLGQSKGGWTITFDWFVRPNNFPKVLDGNYLENKPNEPDPADDGGETWQ</sequence>
<organism evidence="2 3">
    <name type="scientific">Lacrimispora xylanisolvens</name>
    <dbReference type="NCBI Taxonomy" id="384636"/>
    <lineage>
        <taxon>Bacteria</taxon>
        <taxon>Bacillati</taxon>
        <taxon>Bacillota</taxon>
        <taxon>Clostridia</taxon>
        <taxon>Lachnospirales</taxon>
        <taxon>Lachnospiraceae</taxon>
        <taxon>Lacrimispora</taxon>
    </lineage>
</organism>
<protein>
    <submittedName>
        <fullName evidence="2">Uncharacterized protein</fullName>
    </submittedName>
</protein>
<feature type="region of interest" description="Disordered" evidence="1">
    <location>
        <begin position="105"/>
        <end position="145"/>
    </location>
</feature>
<evidence type="ECO:0000256" key="1">
    <source>
        <dbReference type="SAM" id="MobiDB-lite"/>
    </source>
</evidence>